<name>A0ACC0X684_9ROSI</name>
<keyword evidence="2" id="KW-1185">Reference proteome</keyword>
<gene>
    <name evidence="1" type="ORF">Pint_34433</name>
</gene>
<organism evidence="1 2">
    <name type="scientific">Pistacia integerrima</name>
    <dbReference type="NCBI Taxonomy" id="434235"/>
    <lineage>
        <taxon>Eukaryota</taxon>
        <taxon>Viridiplantae</taxon>
        <taxon>Streptophyta</taxon>
        <taxon>Embryophyta</taxon>
        <taxon>Tracheophyta</taxon>
        <taxon>Spermatophyta</taxon>
        <taxon>Magnoliopsida</taxon>
        <taxon>eudicotyledons</taxon>
        <taxon>Gunneridae</taxon>
        <taxon>Pentapetalae</taxon>
        <taxon>rosids</taxon>
        <taxon>malvids</taxon>
        <taxon>Sapindales</taxon>
        <taxon>Anacardiaceae</taxon>
        <taxon>Pistacia</taxon>
    </lineage>
</organism>
<dbReference type="Proteomes" id="UP001163603">
    <property type="component" value="Chromosome 14"/>
</dbReference>
<proteinExistence type="predicted"/>
<evidence type="ECO:0000313" key="1">
    <source>
        <dbReference type="EMBL" id="KAJ0010318.1"/>
    </source>
</evidence>
<accession>A0ACC0X684</accession>
<protein>
    <submittedName>
        <fullName evidence="1">Uncharacterized protein</fullName>
    </submittedName>
</protein>
<sequence>MEDCTNTKRIAGTVEEEMKEAEETSNTSLLSKRTKFTSQQLEDSENNDEEYYNNNVPSANNELKNDHVSVQTATSSDFFSAPLSSGNDSLQIVKDSLSFTDLELGLRGRHNKFRVYLREVTSFETDISTSNNNFRFSCREASPLREICVASQKASMDSVLANKPPTSRRRIPPAVTVSAARMPSLVEIDEFFAATEKNEQKRFAEKYNYDIEKDVPLEGRYQWIQLKP</sequence>
<dbReference type="EMBL" id="CM047749">
    <property type="protein sequence ID" value="KAJ0010318.1"/>
    <property type="molecule type" value="Genomic_DNA"/>
</dbReference>
<reference evidence="2" key="1">
    <citation type="journal article" date="2023" name="G3 (Bethesda)">
        <title>Genome assembly and association tests identify interacting loci associated with vigor, precocity, and sex in interspecific pistachio rootstocks.</title>
        <authorList>
            <person name="Palmer W."/>
            <person name="Jacygrad E."/>
            <person name="Sagayaradj S."/>
            <person name="Cavanaugh K."/>
            <person name="Han R."/>
            <person name="Bertier L."/>
            <person name="Beede B."/>
            <person name="Kafkas S."/>
            <person name="Golino D."/>
            <person name="Preece J."/>
            <person name="Michelmore R."/>
        </authorList>
    </citation>
    <scope>NUCLEOTIDE SEQUENCE [LARGE SCALE GENOMIC DNA]</scope>
</reference>
<comment type="caution">
    <text evidence="1">The sequence shown here is derived from an EMBL/GenBank/DDBJ whole genome shotgun (WGS) entry which is preliminary data.</text>
</comment>
<evidence type="ECO:0000313" key="2">
    <source>
        <dbReference type="Proteomes" id="UP001163603"/>
    </source>
</evidence>